<dbReference type="EMBL" id="CAQN01001217">
    <property type="protein sequence ID" value="CCQ70474.1"/>
    <property type="molecule type" value="Genomic_DNA"/>
</dbReference>
<protein>
    <recommendedName>
        <fullName evidence="3">FOG: TPR repeat</fullName>
    </recommendedName>
</protein>
<accession>T2JZF1</accession>
<dbReference type="Gene3D" id="1.25.40.10">
    <property type="entry name" value="Tetratricopeptide repeat domain"/>
    <property type="match status" value="1"/>
</dbReference>
<organism evidence="1 2">
    <name type="scientific">Crocosphaera watsonii WH 0402</name>
    <dbReference type="NCBI Taxonomy" id="1284629"/>
    <lineage>
        <taxon>Bacteria</taxon>
        <taxon>Bacillati</taxon>
        <taxon>Cyanobacteriota</taxon>
        <taxon>Cyanophyceae</taxon>
        <taxon>Oscillatoriophycideae</taxon>
        <taxon>Chroococcales</taxon>
        <taxon>Aphanothecaceae</taxon>
        <taxon>Crocosphaera</taxon>
    </lineage>
</organism>
<dbReference type="InterPro" id="IPR011990">
    <property type="entry name" value="TPR-like_helical_dom_sf"/>
</dbReference>
<dbReference type="SUPFAM" id="SSF48452">
    <property type="entry name" value="TPR-like"/>
    <property type="match status" value="1"/>
</dbReference>
<name>T2JZF1_CROWT</name>
<evidence type="ECO:0008006" key="3">
    <source>
        <dbReference type="Google" id="ProtNLM"/>
    </source>
</evidence>
<evidence type="ECO:0000313" key="2">
    <source>
        <dbReference type="Proteomes" id="UP000018130"/>
    </source>
</evidence>
<evidence type="ECO:0000313" key="1">
    <source>
        <dbReference type="EMBL" id="CCQ70474.1"/>
    </source>
</evidence>
<dbReference type="Proteomes" id="UP000018130">
    <property type="component" value="Unassembled WGS sequence"/>
</dbReference>
<dbReference type="GeneID" id="88766629"/>
<dbReference type="AlphaFoldDB" id="T2JZF1"/>
<sequence length="421" mass="48828">MLLISLYSLLSFNTIELNIENRHQSNYNSNLFHLLAQKDNISQIYSLDQSLKLINDIESSSVKVMLLNDLALSYAKLGDIDKAKEILEQSLLIVSTFEEIELQVREMTNIASHYQQLGQNAKAFEILENTNTLVNSIDPKLLQGQLLLHLSFKYEELGEIEQSQNLLTQSKNLIAKASQPQANFPFQETPSQFRLGFTGNVKSFRDTTGFFGTNIDYSKQWSEEDIFVEGQVSFSFDSSRTVNNYRPQSFLVAVYRNHFNADWNFFITFFNSINENRFSSRNDDEDLTIITGFWLGPALNLWQEGSNEKFLDLQIGIGPRYEYDYIDFETRKNEVNPTLGVILVGRGFSLEKIRMDQEFALVPALDDFDEYVITSNSKISFTLSERWSFVNRLFLRYRNQKILEENPNLNFFFSTGLEYQF</sequence>
<comment type="caution">
    <text evidence="1">The sequence shown here is derived from an EMBL/GenBank/DDBJ whole genome shotgun (WGS) entry which is preliminary data.</text>
</comment>
<reference evidence="1 2" key="1">
    <citation type="submission" date="2013-01" db="EMBL/GenBank/DDBJ databases">
        <authorList>
            <person name="Bench S."/>
        </authorList>
    </citation>
    <scope>NUCLEOTIDE SEQUENCE [LARGE SCALE GENOMIC DNA]</scope>
    <source>
        <strain evidence="1 2">WH 0402</strain>
    </source>
</reference>
<dbReference type="RefSeq" id="WP_035827030.1">
    <property type="nucleotide sequence ID" value="NZ_CAQN01001217.1"/>
</dbReference>
<reference evidence="1 2" key="2">
    <citation type="submission" date="2013-09" db="EMBL/GenBank/DDBJ databases">
        <title>Whole genome comparison of six Crocosphaera watsonii strains with differing phenotypes.</title>
        <authorList>
            <person name="Bench S.R."/>
            <person name="Heller P."/>
            <person name="Frank I."/>
            <person name="Arciniega M."/>
            <person name="Shilova I.N."/>
            <person name="Zehr J.P."/>
        </authorList>
    </citation>
    <scope>NUCLEOTIDE SEQUENCE [LARGE SCALE GENOMIC DNA]</scope>
    <source>
        <strain evidence="1 2">WH 0402</strain>
    </source>
</reference>
<gene>
    <name evidence="1" type="ORF">CWATWH0402_5866</name>
</gene>
<proteinExistence type="predicted"/>